<evidence type="ECO:0000259" key="2">
    <source>
        <dbReference type="Pfam" id="PF03432"/>
    </source>
</evidence>
<accession>A0A9D1CVP5</accession>
<name>A0A9D1CVP5_9FIRM</name>
<sequence length="462" mass="54263">MATTGFWPVKNRLKEVIDYARNPDKTTDKKYLDKDLYNALRYVEDDKKTDQTMYVSSINCPKQRAYEYMMATKRRYGKLGGNVAYHGYQSFVSGEVTPEEAHQIGLETARRMWGKNYEIVVTTHLNTDNLHNHIVVNSVSFRTGLKFENHISDHYKLREISDEICRERGKSVLAPSKFTGSRKKDYWVHKNGGLTHRDILKRDIESILPYCGNMDDIERRLVSLGYQFPRSRDYEHISIIASGWKRAIRLDSLGYTNEVLRKRIYENRSSERFYVLRNSNPPFRPKAYPLLILEKKLNYEITHSKDTAVVLVDVLFYILLQLLNLTRDEQELQRRNQPLSPSIRQSLTIEKKLLSEYAFLKSNDLHSTEDILNFMDSRTAEIASLETERQKIRNSNCRPKSDEKRQAKNTAAREVSKKLKPLRKDLKLAESALERYPQVWELLKTERDAEIKSRNRKLERGR</sequence>
<organism evidence="3 4">
    <name type="scientific">Candidatus Scatavimonas merdigallinarum</name>
    <dbReference type="NCBI Taxonomy" id="2840914"/>
    <lineage>
        <taxon>Bacteria</taxon>
        <taxon>Bacillati</taxon>
        <taxon>Bacillota</taxon>
        <taxon>Clostridia</taxon>
        <taxon>Eubacteriales</taxon>
        <taxon>Oscillospiraceae</taxon>
        <taxon>Oscillospiraceae incertae sedis</taxon>
        <taxon>Candidatus Scatavimonas</taxon>
    </lineage>
</organism>
<dbReference type="AlphaFoldDB" id="A0A9D1CVP5"/>
<evidence type="ECO:0000313" key="4">
    <source>
        <dbReference type="Proteomes" id="UP000886787"/>
    </source>
</evidence>
<evidence type="ECO:0000256" key="1">
    <source>
        <dbReference type="SAM" id="MobiDB-lite"/>
    </source>
</evidence>
<reference evidence="3" key="2">
    <citation type="journal article" date="2021" name="PeerJ">
        <title>Extensive microbial diversity within the chicken gut microbiome revealed by metagenomics and culture.</title>
        <authorList>
            <person name="Gilroy R."/>
            <person name="Ravi A."/>
            <person name="Getino M."/>
            <person name="Pursley I."/>
            <person name="Horton D.L."/>
            <person name="Alikhan N.F."/>
            <person name="Baker D."/>
            <person name="Gharbi K."/>
            <person name="Hall N."/>
            <person name="Watson M."/>
            <person name="Adriaenssens E.M."/>
            <person name="Foster-Nyarko E."/>
            <person name="Jarju S."/>
            <person name="Secka A."/>
            <person name="Antonio M."/>
            <person name="Oren A."/>
            <person name="Chaudhuri R.R."/>
            <person name="La Ragione R."/>
            <person name="Hildebrand F."/>
            <person name="Pallen M.J."/>
        </authorList>
    </citation>
    <scope>NUCLEOTIDE SEQUENCE</scope>
    <source>
        <strain evidence="3">ChiSjej1B19-3389</strain>
    </source>
</reference>
<comment type="caution">
    <text evidence="3">The sequence shown here is derived from an EMBL/GenBank/DDBJ whole genome shotgun (WGS) entry which is preliminary data.</text>
</comment>
<feature type="region of interest" description="Disordered" evidence="1">
    <location>
        <begin position="389"/>
        <end position="416"/>
    </location>
</feature>
<dbReference type="Pfam" id="PF03432">
    <property type="entry name" value="Relaxase"/>
    <property type="match status" value="1"/>
</dbReference>
<evidence type="ECO:0000313" key="3">
    <source>
        <dbReference type="EMBL" id="HIQ81439.1"/>
    </source>
</evidence>
<dbReference type="Proteomes" id="UP000886787">
    <property type="component" value="Unassembled WGS sequence"/>
</dbReference>
<dbReference type="EMBL" id="DVFW01000049">
    <property type="protein sequence ID" value="HIQ81439.1"/>
    <property type="molecule type" value="Genomic_DNA"/>
</dbReference>
<proteinExistence type="predicted"/>
<reference evidence="3" key="1">
    <citation type="submission" date="2020-10" db="EMBL/GenBank/DDBJ databases">
        <authorList>
            <person name="Gilroy R."/>
        </authorList>
    </citation>
    <scope>NUCLEOTIDE SEQUENCE</scope>
    <source>
        <strain evidence="3">ChiSjej1B19-3389</strain>
    </source>
</reference>
<gene>
    <name evidence="3" type="ORF">IAD32_09255</name>
</gene>
<dbReference type="InterPro" id="IPR005094">
    <property type="entry name" value="Endonuclease_MobA/VirD2"/>
</dbReference>
<feature type="domain" description="MobA/VirD2-like nuclease" evidence="2">
    <location>
        <begin position="42"/>
        <end position="169"/>
    </location>
</feature>
<protein>
    <submittedName>
        <fullName evidence="3">Relaxase/mobilization nuclease domain-containing protein</fullName>
    </submittedName>
</protein>